<dbReference type="AlphaFoldDB" id="A0A7J6Q765"/>
<reference evidence="2 3" key="1">
    <citation type="submission" date="2020-04" db="EMBL/GenBank/DDBJ databases">
        <title>Perkinsus olseni comparative genomics.</title>
        <authorList>
            <person name="Bogema D.R."/>
        </authorList>
    </citation>
    <scope>NUCLEOTIDE SEQUENCE [LARGE SCALE GENOMIC DNA]</scope>
    <source>
        <strain evidence="2">ATCC PRA-205</strain>
    </source>
</reference>
<accession>A0A7J6Q765</accession>
<dbReference type="EMBL" id="JABANM010031561">
    <property type="protein sequence ID" value="KAF4704359.1"/>
    <property type="molecule type" value="Genomic_DNA"/>
</dbReference>
<protein>
    <submittedName>
        <fullName evidence="2">Uncharacterized protein</fullName>
    </submittedName>
</protein>
<organism evidence="2 3">
    <name type="scientific">Perkinsus olseni</name>
    <name type="common">Perkinsus atlanticus</name>
    <dbReference type="NCBI Taxonomy" id="32597"/>
    <lineage>
        <taxon>Eukaryota</taxon>
        <taxon>Sar</taxon>
        <taxon>Alveolata</taxon>
        <taxon>Perkinsozoa</taxon>
        <taxon>Perkinsea</taxon>
        <taxon>Perkinsida</taxon>
        <taxon>Perkinsidae</taxon>
        <taxon>Perkinsus</taxon>
    </lineage>
</organism>
<evidence type="ECO:0000313" key="3">
    <source>
        <dbReference type="Proteomes" id="UP000574390"/>
    </source>
</evidence>
<name>A0A7J6Q765_PEROL</name>
<feature type="region of interest" description="Disordered" evidence="1">
    <location>
        <begin position="244"/>
        <end position="293"/>
    </location>
</feature>
<evidence type="ECO:0000256" key="1">
    <source>
        <dbReference type="SAM" id="MobiDB-lite"/>
    </source>
</evidence>
<proteinExistence type="predicted"/>
<comment type="caution">
    <text evidence="2">The sequence shown here is derived from an EMBL/GenBank/DDBJ whole genome shotgun (WGS) entry which is preliminary data.</text>
</comment>
<gene>
    <name evidence="2" type="ORF">FOZ62_022791</name>
</gene>
<feature type="region of interest" description="Disordered" evidence="1">
    <location>
        <begin position="100"/>
        <end position="125"/>
    </location>
</feature>
<evidence type="ECO:0000313" key="2">
    <source>
        <dbReference type="EMBL" id="KAF4704359.1"/>
    </source>
</evidence>
<dbReference type="Proteomes" id="UP000574390">
    <property type="component" value="Unassembled WGS sequence"/>
</dbReference>
<sequence>MTSRNFYGYRVGYGSEFTVRFCETKDCLPRYTDVLEHVKTVWPELDGTDFSVVYYDEKGRSCNIFITGLRSLFAMAGREVKRPGGVSSILLDLTVVPGPAGSNPSHPGTSGLEEQQGDGGVQVRAPQVVPRPPRYRYQLTFDVRCFVSTSHHAIDFSLDTMREDGARVWPELAATDMQFFLCKDKAGRSWEVTEKSSMSGLFDCFAEETVRSDGHTVLILKLEVGFEGIDHEVTESCTLTIPFPGSSTESVPALAPPSSEGDHQETSVCGSSDAEHSVGPGSDSWVLPVTGEK</sequence>